<evidence type="ECO:0000256" key="5">
    <source>
        <dbReference type="ARBA" id="ARBA00022500"/>
    </source>
</evidence>
<keyword evidence="7 10" id="KW-0283">Flagellar rotation</keyword>
<comment type="similarity">
    <text evidence="3 10">Belongs to the FliL family.</text>
</comment>
<evidence type="ECO:0000256" key="4">
    <source>
        <dbReference type="ARBA" id="ARBA00022475"/>
    </source>
</evidence>
<dbReference type="EMBL" id="CP003923">
    <property type="protein sequence ID" value="AIC94824.1"/>
    <property type="molecule type" value="Genomic_DNA"/>
</dbReference>
<keyword evidence="11" id="KW-0966">Cell projection</keyword>
<evidence type="ECO:0000256" key="9">
    <source>
        <dbReference type="ARBA" id="ARBA00023136"/>
    </source>
</evidence>
<proteinExistence type="inferred from homology"/>
<dbReference type="PATRIC" id="fig|1246626.3.peg.2244"/>
<evidence type="ECO:0000313" key="12">
    <source>
        <dbReference type="Proteomes" id="UP000027142"/>
    </source>
</evidence>
<dbReference type="STRING" id="1246626.BleG1_2246"/>
<dbReference type="eggNOG" id="COG1580">
    <property type="taxonomic scope" value="Bacteria"/>
</dbReference>
<dbReference type="RefSeq" id="WP_038480728.1">
    <property type="nucleotide sequence ID" value="NZ_CP003923.1"/>
</dbReference>
<sequence length="142" mass="15575">MSKRIIGVFLSIVMGAALLVGGLYLLGIGPFQSGTEQASASIENINKRSFDTEEITTNLKSGEFIRAQFRIQLDDATTLTELEERNFQVKHVVLLALAETTAEDLLGAEGIQELEEEMKTQLNQHLDSGSVEAVYTTTKVVQ</sequence>
<accession>A0A060M407</accession>
<gene>
    <name evidence="11" type="ORF">BleG1_2246</name>
</gene>
<dbReference type="Pfam" id="PF03748">
    <property type="entry name" value="FliL"/>
    <property type="match status" value="1"/>
</dbReference>
<evidence type="ECO:0000256" key="8">
    <source>
        <dbReference type="ARBA" id="ARBA00022989"/>
    </source>
</evidence>
<dbReference type="HOGENOM" id="CLU_099018_8_1_9"/>
<keyword evidence="9 10" id="KW-0472">Membrane</keyword>
<evidence type="ECO:0000256" key="6">
    <source>
        <dbReference type="ARBA" id="ARBA00022692"/>
    </source>
</evidence>
<dbReference type="GO" id="GO:0006935">
    <property type="term" value="P:chemotaxis"/>
    <property type="evidence" value="ECO:0007669"/>
    <property type="project" value="UniProtKB-KW"/>
</dbReference>
<keyword evidence="11" id="KW-0282">Flagellum</keyword>
<keyword evidence="12" id="KW-1185">Reference proteome</keyword>
<dbReference type="GO" id="GO:0005886">
    <property type="term" value="C:plasma membrane"/>
    <property type="evidence" value="ECO:0007669"/>
    <property type="project" value="UniProtKB-SubCell"/>
</dbReference>
<evidence type="ECO:0000256" key="7">
    <source>
        <dbReference type="ARBA" id="ARBA00022779"/>
    </source>
</evidence>
<dbReference type="OrthoDB" id="2381796at2"/>
<feature type="transmembrane region" description="Helical" evidence="10">
    <location>
        <begin position="6"/>
        <end position="26"/>
    </location>
</feature>
<dbReference type="PANTHER" id="PTHR35091:SF2">
    <property type="entry name" value="FLAGELLAR PROTEIN FLIL"/>
    <property type="match status" value="1"/>
</dbReference>
<dbReference type="PANTHER" id="PTHR35091">
    <property type="entry name" value="FLAGELLAR PROTEIN FLIL"/>
    <property type="match status" value="1"/>
</dbReference>
<protein>
    <recommendedName>
        <fullName evidence="10">Flagellar protein FliL</fullName>
    </recommendedName>
</protein>
<keyword evidence="8 10" id="KW-1133">Transmembrane helix</keyword>
<keyword evidence="11" id="KW-0969">Cilium</keyword>
<organism evidence="11 12">
    <name type="scientific">Shouchella lehensis G1</name>
    <dbReference type="NCBI Taxonomy" id="1246626"/>
    <lineage>
        <taxon>Bacteria</taxon>
        <taxon>Bacillati</taxon>
        <taxon>Bacillota</taxon>
        <taxon>Bacilli</taxon>
        <taxon>Bacillales</taxon>
        <taxon>Bacillaceae</taxon>
        <taxon>Shouchella</taxon>
    </lineage>
</organism>
<comment type="function">
    <text evidence="1 10">Controls the rotational direction of flagella during chemotaxis.</text>
</comment>
<evidence type="ECO:0000256" key="3">
    <source>
        <dbReference type="ARBA" id="ARBA00008281"/>
    </source>
</evidence>
<evidence type="ECO:0000256" key="1">
    <source>
        <dbReference type="ARBA" id="ARBA00002254"/>
    </source>
</evidence>
<name>A0A060M407_9BACI</name>
<keyword evidence="5 10" id="KW-0145">Chemotaxis</keyword>
<reference evidence="11 12" key="1">
    <citation type="journal article" date="2014" name="Gene">
        <title>A comparative genomic analysis of the alkalitolerant soil bacterium Bacillus lehensis G1.</title>
        <authorList>
            <person name="Noor Y.M."/>
            <person name="Samsulrizal N.H."/>
            <person name="Jema'on N.A."/>
            <person name="Low K.O."/>
            <person name="Ramli A.N."/>
            <person name="Alias N.I."/>
            <person name="Damis S.I."/>
            <person name="Fuzi S.F."/>
            <person name="Isa M.N."/>
            <person name="Murad A.M."/>
            <person name="Raih M.F."/>
            <person name="Bakar F.D."/>
            <person name="Najimudin N."/>
            <person name="Mahadi N.M."/>
            <person name="Illias R.M."/>
        </authorList>
    </citation>
    <scope>NUCLEOTIDE SEQUENCE [LARGE SCALE GENOMIC DNA]</scope>
    <source>
        <strain evidence="11 12">G1</strain>
    </source>
</reference>
<dbReference type="AlphaFoldDB" id="A0A060M407"/>
<keyword evidence="6 10" id="KW-0812">Transmembrane</keyword>
<dbReference type="GO" id="GO:0071978">
    <property type="term" value="P:bacterial-type flagellum-dependent swarming motility"/>
    <property type="evidence" value="ECO:0007669"/>
    <property type="project" value="TreeGrafter"/>
</dbReference>
<dbReference type="Proteomes" id="UP000027142">
    <property type="component" value="Chromosome"/>
</dbReference>
<dbReference type="KEGG" id="ble:BleG1_2246"/>
<dbReference type="GO" id="GO:0009425">
    <property type="term" value="C:bacterial-type flagellum basal body"/>
    <property type="evidence" value="ECO:0007669"/>
    <property type="project" value="InterPro"/>
</dbReference>
<dbReference type="NCBIfam" id="NF005826">
    <property type="entry name" value="PRK07718.1"/>
    <property type="match status" value="1"/>
</dbReference>
<keyword evidence="4 10" id="KW-1003">Cell membrane</keyword>
<evidence type="ECO:0000313" key="11">
    <source>
        <dbReference type="EMBL" id="AIC94824.1"/>
    </source>
</evidence>
<dbReference type="InterPro" id="IPR005503">
    <property type="entry name" value="FliL"/>
</dbReference>
<comment type="subcellular location">
    <subcellularLocation>
        <location evidence="2">Cell membrane</location>
        <topology evidence="2">Single-pass membrane protein</topology>
    </subcellularLocation>
</comment>
<evidence type="ECO:0000256" key="10">
    <source>
        <dbReference type="RuleBase" id="RU364125"/>
    </source>
</evidence>
<evidence type="ECO:0000256" key="2">
    <source>
        <dbReference type="ARBA" id="ARBA00004162"/>
    </source>
</evidence>